<reference evidence="9 10" key="1">
    <citation type="submission" date="2013-09" db="EMBL/GenBank/DDBJ databases">
        <title>Corchorus capsularis genome sequencing.</title>
        <authorList>
            <person name="Alam M."/>
            <person name="Haque M.S."/>
            <person name="Islam M.S."/>
            <person name="Emdad E.M."/>
            <person name="Islam M.M."/>
            <person name="Ahmed B."/>
            <person name="Halim A."/>
            <person name="Hossen Q.M.M."/>
            <person name="Hossain M.Z."/>
            <person name="Ahmed R."/>
            <person name="Khan M.M."/>
            <person name="Islam R."/>
            <person name="Rashid M.M."/>
            <person name="Khan S.A."/>
            <person name="Rahman M.S."/>
            <person name="Alam M."/>
        </authorList>
    </citation>
    <scope>NUCLEOTIDE SEQUENCE [LARGE SCALE GENOMIC DNA]</scope>
    <source>
        <strain evidence="10">cv. CVL-1</strain>
        <tissue evidence="9">Whole seedling</tissue>
    </source>
</reference>
<dbReference type="InterPro" id="IPR035670">
    <property type="entry name" value="AGD1/2/3/4_BAR_plant"/>
</dbReference>
<keyword evidence="1" id="KW-0479">Metal-binding</keyword>
<evidence type="ECO:0000256" key="5">
    <source>
        <dbReference type="PROSITE-ProRule" id="PRU00288"/>
    </source>
</evidence>
<dbReference type="InterPro" id="IPR045258">
    <property type="entry name" value="ACAP1/2/3-like"/>
</dbReference>
<dbReference type="Gene3D" id="2.30.29.30">
    <property type="entry name" value="Pleckstrin-homology domain (PH domain)/Phosphotyrosine-binding domain (PTB)"/>
    <property type="match status" value="1"/>
</dbReference>
<evidence type="ECO:0000256" key="4">
    <source>
        <dbReference type="PROSITE-ProRule" id="PRU00023"/>
    </source>
</evidence>
<dbReference type="InterPro" id="IPR001849">
    <property type="entry name" value="PH_domain"/>
</dbReference>
<feature type="domain" description="Arf-GAP" evidence="8">
    <location>
        <begin position="470"/>
        <end position="605"/>
    </location>
</feature>
<dbReference type="PROSITE" id="PS50003">
    <property type="entry name" value="PH_DOMAIN"/>
    <property type="match status" value="1"/>
</dbReference>
<dbReference type="SUPFAM" id="SSF50729">
    <property type="entry name" value="PH domain-like"/>
    <property type="match status" value="1"/>
</dbReference>
<dbReference type="InterPro" id="IPR038508">
    <property type="entry name" value="ArfGAP_dom_sf"/>
</dbReference>
<dbReference type="EMBL" id="AWWV01008701">
    <property type="protein sequence ID" value="OMO89427.1"/>
    <property type="molecule type" value="Genomic_DNA"/>
</dbReference>
<dbReference type="CDD" id="cd08204">
    <property type="entry name" value="ArfGap"/>
    <property type="match status" value="1"/>
</dbReference>
<dbReference type="STRING" id="210143.A0A1R3J3L8"/>
<evidence type="ECO:0000256" key="2">
    <source>
        <dbReference type="ARBA" id="ARBA00022771"/>
    </source>
</evidence>
<dbReference type="InterPro" id="IPR037278">
    <property type="entry name" value="ARFGAP/RecO"/>
</dbReference>
<dbReference type="Gene3D" id="1.20.1270.60">
    <property type="entry name" value="Arfaptin homology (AH) domain/BAR domain"/>
    <property type="match status" value="1"/>
</dbReference>
<dbReference type="Gene3D" id="1.25.40.20">
    <property type="entry name" value="Ankyrin repeat-containing domain"/>
    <property type="match status" value="1"/>
</dbReference>
<evidence type="ECO:0000313" key="10">
    <source>
        <dbReference type="Proteomes" id="UP000188268"/>
    </source>
</evidence>
<dbReference type="CDD" id="cd13250">
    <property type="entry name" value="PH_ACAP"/>
    <property type="match status" value="1"/>
</dbReference>
<feature type="repeat" description="ANK" evidence="4">
    <location>
        <begin position="691"/>
        <end position="723"/>
    </location>
</feature>
<dbReference type="PROSITE" id="PS50115">
    <property type="entry name" value="ARFGAP"/>
    <property type="match status" value="1"/>
</dbReference>
<keyword evidence="2 5" id="KW-0863">Zinc-finger</keyword>
<keyword evidence="4" id="KW-0040">ANK repeat</keyword>
<dbReference type="OrthoDB" id="194358at2759"/>
<dbReference type="InterPro" id="IPR011993">
    <property type="entry name" value="PH-like_dom_sf"/>
</dbReference>
<dbReference type="SMART" id="SM00248">
    <property type="entry name" value="ANK"/>
    <property type="match status" value="2"/>
</dbReference>
<dbReference type="PANTHER" id="PTHR23180:SF244">
    <property type="entry name" value="ADP-RIBOSYLATION FACTOR GTPASE-ACTIVATING PROTEIN AGD2"/>
    <property type="match status" value="1"/>
</dbReference>
<keyword evidence="3" id="KW-0862">Zinc</keyword>
<dbReference type="AlphaFoldDB" id="A0A1R3J3L8"/>
<proteinExistence type="predicted"/>
<dbReference type="Pfam" id="PF16746">
    <property type="entry name" value="BAR_3"/>
    <property type="match status" value="1"/>
</dbReference>
<evidence type="ECO:0000259" key="8">
    <source>
        <dbReference type="PROSITE" id="PS50115"/>
    </source>
</evidence>
<dbReference type="Pfam" id="PF12796">
    <property type="entry name" value="Ank_2"/>
    <property type="match status" value="1"/>
</dbReference>
<dbReference type="InterPro" id="IPR002110">
    <property type="entry name" value="Ankyrin_rpt"/>
</dbReference>
<dbReference type="PROSITE" id="PS50088">
    <property type="entry name" value="ANK_REPEAT"/>
    <property type="match status" value="2"/>
</dbReference>
<accession>A0A1R3J3L8</accession>
<evidence type="ECO:0000259" key="7">
    <source>
        <dbReference type="PROSITE" id="PS50003"/>
    </source>
</evidence>
<dbReference type="GO" id="GO:0005737">
    <property type="term" value="C:cytoplasm"/>
    <property type="evidence" value="ECO:0007669"/>
    <property type="project" value="InterPro"/>
</dbReference>
<dbReference type="SUPFAM" id="SSF48403">
    <property type="entry name" value="Ankyrin repeat"/>
    <property type="match status" value="1"/>
</dbReference>
<evidence type="ECO:0000256" key="1">
    <source>
        <dbReference type="ARBA" id="ARBA00022723"/>
    </source>
</evidence>
<dbReference type="GO" id="GO:0005096">
    <property type="term" value="F:GTPase activator activity"/>
    <property type="evidence" value="ECO:0007669"/>
    <property type="project" value="InterPro"/>
</dbReference>
<evidence type="ECO:0000256" key="6">
    <source>
        <dbReference type="SAM" id="Coils"/>
    </source>
</evidence>
<comment type="caution">
    <text evidence="9">The sequence shown here is derived from an EMBL/GenBank/DDBJ whole genome shotgun (WGS) entry which is preliminary data.</text>
</comment>
<feature type="repeat" description="ANK" evidence="4">
    <location>
        <begin position="724"/>
        <end position="756"/>
    </location>
</feature>
<dbReference type="OMA" id="FGFREAM"/>
<keyword evidence="6" id="KW-0175">Coiled coil</keyword>
<dbReference type="Gramene" id="OMO89427">
    <property type="protein sequence ID" value="OMO89427"/>
    <property type="gene ID" value="CCACVL1_07838"/>
</dbReference>
<dbReference type="Proteomes" id="UP000188268">
    <property type="component" value="Unassembled WGS sequence"/>
</dbReference>
<evidence type="ECO:0000313" key="9">
    <source>
        <dbReference type="EMBL" id="OMO89427.1"/>
    </source>
</evidence>
<dbReference type="PRINTS" id="PR00405">
    <property type="entry name" value="REVINTRACTNG"/>
</dbReference>
<gene>
    <name evidence="9" type="ORF">CCACVL1_07838</name>
</gene>
<name>A0A1R3J3L8_COCAP</name>
<dbReference type="InterPro" id="IPR001164">
    <property type="entry name" value="ArfGAP_dom"/>
</dbReference>
<dbReference type="Pfam" id="PF00169">
    <property type="entry name" value="PH"/>
    <property type="match status" value="1"/>
</dbReference>
<dbReference type="SMART" id="SM00233">
    <property type="entry name" value="PH"/>
    <property type="match status" value="1"/>
</dbReference>
<organism evidence="9 10">
    <name type="scientific">Corchorus capsularis</name>
    <name type="common">Jute</name>
    <dbReference type="NCBI Taxonomy" id="210143"/>
    <lineage>
        <taxon>Eukaryota</taxon>
        <taxon>Viridiplantae</taxon>
        <taxon>Streptophyta</taxon>
        <taxon>Embryophyta</taxon>
        <taxon>Tracheophyta</taxon>
        <taxon>Spermatophyta</taxon>
        <taxon>Magnoliopsida</taxon>
        <taxon>eudicotyledons</taxon>
        <taxon>Gunneridae</taxon>
        <taxon>Pentapetalae</taxon>
        <taxon>rosids</taxon>
        <taxon>malvids</taxon>
        <taxon>Malvales</taxon>
        <taxon>Malvaceae</taxon>
        <taxon>Grewioideae</taxon>
        <taxon>Apeibeae</taxon>
        <taxon>Corchorus</taxon>
    </lineage>
</organism>
<dbReference type="SUPFAM" id="SSF57863">
    <property type="entry name" value="ArfGap/RecO-like zinc finger"/>
    <property type="match status" value="1"/>
</dbReference>
<dbReference type="CDD" id="cd07606">
    <property type="entry name" value="BAR_SFC_plant"/>
    <property type="match status" value="1"/>
</dbReference>
<sequence length="784" mass="87951">MAAFIKLEDSPMFQKQICSLEYTADELKDRCQKLYKGSKKFMTALGESYNGDVSFADSLEAFGGGQDDPISVSIGGPIMSKFLNAFRELASYKELLRSQVEHVLVDRLMQFINVDLQDAKESRRRFDKAISAYDQAREKFVSLKKNTRGDIVAELEEDLQNSKSAFERSRFALVNALMNIEAKKKYEFLESISAIMDSHLRYFKLGYDLLSQLEPYINQVLTYAQQSKELANAEHDRLEKRIQEFRTQSEIDSLRASSNLEPTTTADRILGIGMNSDKNIEAIMQSSTNGEVQTIKQGYLLKRSSNLRGDWKRRFFVLDSQGTLYYYRNKGTKPTGSYHHYTGSAETNSGVFARFRARHNRSSSFSEETLGCHTVDLRTSTIKMDAEDTDLRLCFRIISPMKTYTLQAENGADRMDWVNKITAVITSLLNSHILKQHVDSNDYAGKASSDVKSLDSLGNLEIDRIGNRPEPVSAVLRTIPGNNICAECSAPEPDWASLNLGILLCIECSGVHRNLGVHISKVRSLTLDVKVWEPSIVELFRTLGNAYCNSIWEGSLLKNEGVAESNAISTQITKPCAKDAYSHKEKYINAKYVDKLLINRDTMQPGARPNSANIWQAVKTDNLREVYRLIAMADTNIINTTFDDVISRELYHHVVDAQESSLDSHKGERKQYDPSACQRIKDSNDPGNCLQGCSVLHLACQCGNPVMVELLLQFGADINMRDFHGRTPLHHCISVGNNALAKHLLRRGARPSIKDGGGLSALERAMEKGAITDEGLFILLSEGQ</sequence>
<dbReference type="InterPro" id="IPR036770">
    <property type="entry name" value="Ankyrin_rpt-contain_sf"/>
</dbReference>
<feature type="domain" description="PH" evidence="7">
    <location>
        <begin position="293"/>
        <end position="426"/>
    </location>
</feature>
<dbReference type="PROSITE" id="PS50297">
    <property type="entry name" value="ANK_REP_REGION"/>
    <property type="match status" value="2"/>
</dbReference>
<dbReference type="Pfam" id="PF01412">
    <property type="entry name" value="ArfGap"/>
    <property type="match status" value="1"/>
</dbReference>
<dbReference type="InterPro" id="IPR027267">
    <property type="entry name" value="AH/BAR_dom_sf"/>
</dbReference>
<dbReference type="Gene3D" id="1.10.220.150">
    <property type="entry name" value="Arf GTPase activating protein"/>
    <property type="match status" value="1"/>
</dbReference>
<dbReference type="SMART" id="SM00721">
    <property type="entry name" value="BAR"/>
    <property type="match status" value="1"/>
</dbReference>
<dbReference type="InterPro" id="IPR004148">
    <property type="entry name" value="BAR_dom"/>
</dbReference>
<dbReference type="PANTHER" id="PTHR23180">
    <property type="entry name" value="CENTAURIN/ARF"/>
    <property type="match status" value="1"/>
</dbReference>
<protein>
    <submittedName>
        <fullName evidence="9">Arf GTPase activating protein</fullName>
    </submittedName>
</protein>
<keyword evidence="10" id="KW-1185">Reference proteome</keyword>
<dbReference type="GO" id="GO:0008270">
    <property type="term" value="F:zinc ion binding"/>
    <property type="evidence" value="ECO:0007669"/>
    <property type="project" value="UniProtKB-KW"/>
</dbReference>
<dbReference type="SUPFAM" id="SSF103657">
    <property type="entry name" value="BAR/IMD domain-like"/>
    <property type="match status" value="1"/>
</dbReference>
<feature type="coiled-coil region" evidence="6">
    <location>
        <begin position="221"/>
        <end position="248"/>
    </location>
</feature>
<evidence type="ECO:0000256" key="3">
    <source>
        <dbReference type="ARBA" id="ARBA00022833"/>
    </source>
</evidence>
<dbReference type="SMART" id="SM00105">
    <property type="entry name" value="ArfGap"/>
    <property type="match status" value="1"/>
</dbReference>